<dbReference type="EMBL" id="OZ037954">
    <property type="protein sequence ID" value="CAL1699020.1"/>
    <property type="molecule type" value="Genomic_DNA"/>
</dbReference>
<gene>
    <name evidence="3" type="ORF">GFSPODELE1_LOCUS2459</name>
</gene>
<evidence type="ECO:0000256" key="2">
    <source>
        <dbReference type="SAM" id="Phobius"/>
    </source>
</evidence>
<evidence type="ECO:0000256" key="1">
    <source>
        <dbReference type="SAM" id="MobiDB-lite"/>
    </source>
</evidence>
<sequence>MSDSPDVQDEIFAAYRRLYIENYCIVASSVWLFYDTNLLPHTLRRRGGANHSHGQLVSEDYYRQSVIIFIADYLKCTNSGLERCVPVLRLDDTLTDLNYAAIGGFTALRLFGIGSGTWLPLVAVVIIWTARIAIAVYLQVTYTPIAFGPPLFGCGALWSTAHMMHLLSLDTAVNSLVLASDVLLLAMTWVKTFSIHRQSRQIGIHTPVAALILRDGTIYFGAILVVQILAIVSSQQGSGFILWDVWVYFAQIVTVIFLSRFMLNLRGVYLKSSGGELTSIFAVSDVQFATNIVGNLGAPLDVGNTATSTTVSGEDGWTNNYDSDAEEKPELSSNPLAVGVIAPAEEVEMHPTESGRQSPKAPEA</sequence>
<protein>
    <submittedName>
        <fullName evidence="3">Uncharacterized protein</fullName>
    </submittedName>
</protein>
<keyword evidence="4" id="KW-1185">Reference proteome</keyword>
<reference evidence="4" key="1">
    <citation type="submission" date="2024-04" db="EMBL/GenBank/DDBJ databases">
        <authorList>
            <person name="Shaw F."/>
            <person name="Minotto A."/>
        </authorList>
    </citation>
    <scope>NUCLEOTIDE SEQUENCE [LARGE SCALE GENOMIC DNA]</scope>
</reference>
<feature type="region of interest" description="Disordered" evidence="1">
    <location>
        <begin position="307"/>
        <end position="364"/>
    </location>
</feature>
<feature type="transmembrane region" description="Helical" evidence="2">
    <location>
        <begin position="211"/>
        <end position="233"/>
    </location>
</feature>
<keyword evidence="2" id="KW-0812">Transmembrane</keyword>
<feature type="transmembrane region" description="Helical" evidence="2">
    <location>
        <begin position="245"/>
        <end position="263"/>
    </location>
</feature>
<organism evidence="3 4">
    <name type="scientific">Somion occarium</name>
    <dbReference type="NCBI Taxonomy" id="3059160"/>
    <lineage>
        <taxon>Eukaryota</taxon>
        <taxon>Fungi</taxon>
        <taxon>Dikarya</taxon>
        <taxon>Basidiomycota</taxon>
        <taxon>Agaricomycotina</taxon>
        <taxon>Agaricomycetes</taxon>
        <taxon>Polyporales</taxon>
        <taxon>Cerrenaceae</taxon>
        <taxon>Somion</taxon>
    </lineage>
</organism>
<keyword evidence="2" id="KW-0472">Membrane</keyword>
<proteinExistence type="predicted"/>
<feature type="compositionally biased region" description="Polar residues" evidence="1">
    <location>
        <begin position="307"/>
        <end position="322"/>
    </location>
</feature>
<evidence type="ECO:0000313" key="4">
    <source>
        <dbReference type="Proteomes" id="UP001497453"/>
    </source>
</evidence>
<keyword evidence="2" id="KW-1133">Transmembrane helix</keyword>
<dbReference type="Proteomes" id="UP001497453">
    <property type="component" value="Chromosome 11"/>
</dbReference>
<name>A0ABP1CTL0_9APHY</name>
<feature type="transmembrane region" description="Helical" evidence="2">
    <location>
        <begin position="172"/>
        <end position="190"/>
    </location>
</feature>
<evidence type="ECO:0000313" key="3">
    <source>
        <dbReference type="EMBL" id="CAL1699020.1"/>
    </source>
</evidence>
<accession>A0ABP1CTL0</accession>